<evidence type="ECO:0000313" key="1">
    <source>
        <dbReference type="EMBL" id="KRZ18177.1"/>
    </source>
</evidence>
<evidence type="ECO:0008006" key="3">
    <source>
        <dbReference type="Google" id="ProtNLM"/>
    </source>
</evidence>
<dbReference type="OrthoDB" id="122438at2759"/>
<sequence length="105" mass="11967">MKGKKSRQLFSHLSTIDKDCDFSVLHSRSKRVIQVLIGLPYVDVTDSETDSEDNQSSILDLSSAYVSTQPVCKVKRWDEKEKVMVDVLCPSIENEYHKYKGGELI</sequence>
<dbReference type="Proteomes" id="UP000055024">
    <property type="component" value="Unassembled WGS sequence"/>
</dbReference>
<accession>A0A0V1I5R2</accession>
<keyword evidence="2" id="KW-1185">Reference proteome</keyword>
<name>A0A0V1I5R2_9BILA</name>
<proteinExistence type="predicted"/>
<reference evidence="1 2" key="1">
    <citation type="submission" date="2015-01" db="EMBL/GenBank/DDBJ databases">
        <title>Evolution of Trichinella species and genotypes.</title>
        <authorList>
            <person name="Korhonen P.K."/>
            <person name="Edoardo P."/>
            <person name="Giuseppe L.R."/>
            <person name="Gasser R.B."/>
        </authorList>
    </citation>
    <scope>NUCLEOTIDE SEQUENCE [LARGE SCALE GENOMIC DNA]</scope>
    <source>
        <strain evidence="1">ISS1029</strain>
    </source>
</reference>
<protein>
    <recommendedName>
        <fullName evidence="3">PiggyBac transposable element-derived protein domain-containing protein</fullName>
    </recommendedName>
</protein>
<evidence type="ECO:0000313" key="2">
    <source>
        <dbReference type="Proteomes" id="UP000055024"/>
    </source>
</evidence>
<dbReference type="EMBL" id="JYDP01000004">
    <property type="protein sequence ID" value="KRZ18177.1"/>
    <property type="molecule type" value="Genomic_DNA"/>
</dbReference>
<comment type="caution">
    <text evidence="1">The sequence shown here is derived from an EMBL/GenBank/DDBJ whole genome shotgun (WGS) entry which is preliminary data.</text>
</comment>
<organism evidence="1 2">
    <name type="scientific">Trichinella zimbabwensis</name>
    <dbReference type="NCBI Taxonomy" id="268475"/>
    <lineage>
        <taxon>Eukaryota</taxon>
        <taxon>Metazoa</taxon>
        <taxon>Ecdysozoa</taxon>
        <taxon>Nematoda</taxon>
        <taxon>Enoplea</taxon>
        <taxon>Dorylaimia</taxon>
        <taxon>Trichinellida</taxon>
        <taxon>Trichinellidae</taxon>
        <taxon>Trichinella</taxon>
    </lineage>
</organism>
<dbReference type="AlphaFoldDB" id="A0A0V1I5R2"/>
<gene>
    <name evidence="1" type="ORF">T11_10010</name>
</gene>